<comment type="caution">
    <text evidence="1">The sequence shown here is derived from an EMBL/GenBank/DDBJ whole genome shotgun (WGS) entry which is preliminary data.</text>
</comment>
<organism evidence="1 2">
    <name type="scientific">Staphylococcus equorum</name>
    <dbReference type="NCBI Taxonomy" id="246432"/>
    <lineage>
        <taxon>Bacteria</taxon>
        <taxon>Bacillati</taxon>
        <taxon>Bacillota</taxon>
        <taxon>Bacilli</taxon>
        <taxon>Bacillales</taxon>
        <taxon>Staphylococcaceae</taxon>
        <taxon>Staphylococcus</taxon>
    </lineage>
</organism>
<dbReference type="Proteomes" id="UP000095464">
    <property type="component" value="Unassembled WGS sequence"/>
</dbReference>
<accession>A0AAP7LV17</accession>
<dbReference type="AlphaFoldDB" id="A0AAP7LV17"/>
<reference evidence="2" key="1">
    <citation type="submission" date="2015-11" db="EMBL/GenBank/DDBJ databases">
        <title>Genomic diversity of Staphylococcus saprophyticus strains from urinary tract infections, animal surfaces, and fermented foods.</title>
        <authorList>
            <person name="Wolfe B.E."/>
        </authorList>
    </citation>
    <scope>NUCLEOTIDE SEQUENCE [LARGE SCALE GENOMIC DNA]</scope>
    <source>
        <strain evidence="2">738_7</strain>
    </source>
</reference>
<dbReference type="EMBL" id="LNPX01000004">
    <property type="protein sequence ID" value="OEK58909.1"/>
    <property type="molecule type" value="Genomic_DNA"/>
</dbReference>
<gene>
    <name evidence="1" type="ORF">ASS94_00880</name>
</gene>
<dbReference type="RefSeq" id="WP_069854309.1">
    <property type="nucleotide sequence ID" value="NZ_LNPX01000004.1"/>
</dbReference>
<name>A0AAP7LV17_9STAP</name>
<evidence type="ECO:0000313" key="2">
    <source>
        <dbReference type="Proteomes" id="UP000095464"/>
    </source>
</evidence>
<sequence length="164" mass="20148">MKDFTDLNTDYLYKAEPTDFVETGVLAYHCKNWVFRLTQESDGDYYMHYTYWKLHDEHPIKVTEDNIQKFTPLFDINKVEKIPDTHEKFMRELNKREEQRRKEQIIERMKHPQIDPDILNIDSKEDLIEFILEHHVVDDYKDVYRLELDLEKKKLRQLIDTFLH</sequence>
<proteinExistence type="predicted"/>
<evidence type="ECO:0000313" key="1">
    <source>
        <dbReference type="EMBL" id="OEK58909.1"/>
    </source>
</evidence>
<protein>
    <submittedName>
        <fullName evidence="1">Uncharacterized protein</fullName>
    </submittedName>
</protein>